<evidence type="ECO:0000259" key="1">
    <source>
        <dbReference type="SMART" id="SM00670"/>
    </source>
</evidence>
<sequence>MLKSKTFVRKTRSGGVMKIVREHYLRDDIWCGSEVCAECKQESTVLQRDACIESNLCSYPHYVIPDTNVVLHQIDVLEDPVIRNVIILQTVLQEVRHRSAPVYKRLKDMIHEKEKFFYAFTNEHHRETFIEREPGESANDRNDRAIRVAAQWYSQHLKTSESDADGLKVVLLTNDQGNKQKAEESGLLVYADIIVHRLLAVAIAADSTYPDLMDKQKQSALANNLNYRHKMSQYAQRASVAFHTQLFFKSRGILNEEGFVLFVRKNAIIVLIPKFGLEGTVFFDAKDKAGPKLVFDEEGPTLNVEQHTFRIFDKVKVTISLDASNIQHQKIRMSLIDPVIPGVSVPAPEVEPQAKKPKLDH</sequence>
<dbReference type="Gene3D" id="2.40.50.140">
    <property type="entry name" value="Nucleic acid-binding proteins"/>
    <property type="match status" value="1"/>
</dbReference>
<dbReference type="SUPFAM" id="SSF88723">
    <property type="entry name" value="PIN domain-like"/>
    <property type="match status" value="1"/>
</dbReference>
<dbReference type="InterPro" id="IPR033770">
    <property type="entry name" value="RRP44_S1"/>
</dbReference>
<dbReference type="FunFam" id="3.40.50.1010:FF:000010">
    <property type="entry name" value="Exosome complex exonuclease DIS3"/>
    <property type="match status" value="1"/>
</dbReference>
<dbReference type="InterPro" id="IPR029060">
    <property type="entry name" value="PIN-like_dom_sf"/>
</dbReference>
<dbReference type="PANTHER" id="PTHR23355:SF35">
    <property type="entry name" value="EXOSOME COMPLEX EXONUCLEASE RRP44"/>
    <property type="match status" value="1"/>
</dbReference>
<reference evidence="2" key="2">
    <citation type="submission" date="2025-09" db="UniProtKB">
        <authorList>
            <consortium name="Ensembl"/>
        </authorList>
    </citation>
    <scope>IDENTIFICATION</scope>
</reference>
<dbReference type="CDD" id="cd09862">
    <property type="entry name" value="PIN_Rrp44-like"/>
    <property type="match status" value="1"/>
</dbReference>
<dbReference type="GO" id="GO:0016075">
    <property type="term" value="P:rRNA catabolic process"/>
    <property type="evidence" value="ECO:0007669"/>
    <property type="project" value="TreeGrafter"/>
</dbReference>
<accession>A0A8D0AJA0</accession>
<evidence type="ECO:0000313" key="2">
    <source>
        <dbReference type="Ensembl" id="ENSSLUP00000057600.1"/>
    </source>
</evidence>
<dbReference type="Gene3D" id="3.40.50.1010">
    <property type="entry name" value="5'-nuclease"/>
    <property type="match status" value="1"/>
</dbReference>
<dbReference type="FunFam" id="2.40.50.140:FF:000125">
    <property type="entry name" value="exosome complex exonuclease RRP44 isoform X1"/>
    <property type="match status" value="1"/>
</dbReference>
<dbReference type="InterPro" id="IPR050180">
    <property type="entry name" value="RNR_Ribonuclease"/>
</dbReference>
<keyword evidence="3" id="KW-1185">Reference proteome</keyword>
<protein>
    <submittedName>
        <fullName evidence="2">DIS3 homolog, exosome endoribonuclease and 3'-5' exoribonuclease</fullName>
    </submittedName>
</protein>
<dbReference type="SUPFAM" id="SSF50249">
    <property type="entry name" value="Nucleic acid-binding proteins"/>
    <property type="match status" value="2"/>
</dbReference>
<dbReference type="GO" id="GO:0000176">
    <property type="term" value="C:nuclear exosome (RNase complex)"/>
    <property type="evidence" value="ECO:0007669"/>
    <property type="project" value="TreeGrafter"/>
</dbReference>
<feature type="domain" description="PIN" evidence="1">
    <location>
        <begin position="61"/>
        <end position="180"/>
    </location>
</feature>
<dbReference type="PANTHER" id="PTHR23355">
    <property type="entry name" value="RIBONUCLEASE"/>
    <property type="match status" value="1"/>
</dbReference>
<name>A0A8D0AJA0_SANLU</name>
<dbReference type="GO" id="GO:0000175">
    <property type="term" value="F:3'-5'-RNA exonuclease activity"/>
    <property type="evidence" value="ECO:0007669"/>
    <property type="project" value="TreeGrafter"/>
</dbReference>
<dbReference type="Ensembl" id="ENSSLUT00000059268.1">
    <property type="protein sequence ID" value="ENSSLUP00000057600.1"/>
    <property type="gene ID" value="ENSSLUG00000024464.1"/>
</dbReference>
<dbReference type="SMART" id="SM00670">
    <property type="entry name" value="PINc"/>
    <property type="match status" value="1"/>
</dbReference>
<reference evidence="2" key="1">
    <citation type="submission" date="2025-08" db="UniProtKB">
        <authorList>
            <consortium name="Ensembl"/>
        </authorList>
    </citation>
    <scope>IDENTIFICATION</scope>
</reference>
<dbReference type="Proteomes" id="UP000694568">
    <property type="component" value="Unplaced"/>
</dbReference>
<organism evidence="2 3">
    <name type="scientific">Sander lucioperca</name>
    <name type="common">Pike-perch</name>
    <name type="synonym">Perca lucioperca</name>
    <dbReference type="NCBI Taxonomy" id="283035"/>
    <lineage>
        <taxon>Eukaryota</taxon>
        <taxon>Metazoa</taxon>
        <taxon>Chordata</taxon>
        <taxon>Craniata</taxon>
        <taxon>Vertebrata</taxon>
        <taxon>Euteleostomi</taxon>
        <taxon>Actinopterygii</taxon>
        <taxon>Neopterygii</taxon>
        <taxon>Teleostei</taxon>
        <taxon>Neoteleostei</taxon>
        <taxon>Acanthomorphata</taxon>
        <taxon>Eupercaria</taxon>
        <taxon>Perciformes</taxon>
        <taxon>Percoidei</taxon>
        <taxon>Percidae</taxon>
        <taxon>Luciopercinae</taxon>
        <taxon>Sander</taxon>
    </lineage>
</organism>
<dbReference type="InterPro" id="IPR012340">
    <property type="entry name" value="NA-bd_OB-fold"/>
</dbReference>
<dbReference type="GeneTree" id="ENSGT00530000063106"/>
<evidence type="ECO:0000313" key="3">
    <source>
        <dbReference type="Proteomes" id="UP000694568"/>
    </source>
</evidence>
<gene>
    <name evidence="2" type="primary">dis3</name>
</gene>
<dbReference type="GO" id="GO:0004519">
    <property type="term" value="F:endonuclease activity"/>
    <property type="evidence" value="ECO:0007669"/>
    <property type="project" value="TreeGrafter"/>
</dbReference>
<dbReference type="GO" id="GO:0000177">
    <property type="term" value="C:cytoplasmic exosome (RNase complex)"/>
    <property type="evidence" value="ECO:0007669"/>
    <property type="project" value="TreeGrafter"/>
</dbReference>
<dbReference type="AlphaFoldDB" id="A0A8D0AJA0"/>
<dbReference type="GO" id="GO:0071031">
    <property type="term" value="P:nuclear mRNA surveillance of mRNA 3'-end processing"/>
    <property type="evidence" value="ECO:0007669"/>
    <property type="project" value="TreeGrafter"/>
</dbReference>
<dbReference type="Pfam" id="PF13638">
    <property type="entry name" value="PIN_4"/>
    <property type="match status" value="1"/>
</dbReference>
<proteinExistence type="predicted"/>
<dbReference type="Pfam" id="PF17215">
    <property type="entry name" value="Rrp44_S1"/>
    <property type="match status" value="1"/>
</dbReference>
<dbReference type="InterPro" id="IPR002716">
    <property type="entry name" value="PIN_dom"/>
</dbReference>